<dbReference type="SUPFAM" id="SSF103088">
    <property type="entry name" value="OmpA-like"/>
    <property type="match status" value="1"/>
</dbReference>
<dbReference type="Gene3D" id="2.40.128.130">
    <property type="entry name" value="Autotransporter beta-domain"/>
    <property type="match status" value="1"/>
</dbReference>
<reference evidence="7 8" key="1">
    <citation type="submission" date="2019-05" db="EMBL/GenBank/DDBJ databases">
        <title>Colwellia ponticola sp. nov., isolated from seawater.</title>
        <authorList>
            <person name="Yoon J.-H."/>
        </authorList>
    </citation>
    <scope>NUCLEOTIDE SEQUENCE [LARGE SCALE GENOMIC DNA]</scope>
    <source>
        <strain evidence="7 8">OISW-25</strain>
    </source>
</reference>
<dbReference type="InterPro" id="IPR006665">
    <property type="entry name" value="OmpA-like"/>
</dbReference>
<evidence type="ECO:0000313" key="7">
    <source>
        <dbReference type="EMBL" id="TMM46083.1"/>
    </source>
</evidence>
<keyword evidence="2 4" id="KW-0472">Membrane</keyword>
<accession>A0A8H2PKK4</accession>
<feature type="chain" id="PRO_5034186463" evidence="5">
    <location>
        <begin position="20"/>
        <end position="357"/>
    </location>
</feature>
<gene>
    <name evidence="7" type="ORF">FCS21_07160</name>
</gene>
<dbReference type="Proteomes" id="UP000307702">
    <property type="component" value="Unassembled WGS sequence"/>
</dbReference>
<name>A0A8H2PKK4_9GAMM</name>
<dbReference type="SUPFAM" id="SSF103515">
    <property type="entry name" value="Autotransporter"/>
    <property type="match status" value="1"/>
</dbReference>
<evidence type="ECO:0000256" key="1">
    <source>
        <dbReference type="ARBA" id="ARBA00004442"/>
    </source>
</evidence>
<dbReference type="NCBIfam" id="TIGR01414">
    <property type="entry name" value="autotrans_barl"/>
    <property type="match status" value="1"/>
</dbReference>
<evidence type="ECO:0000256" key="4">
    <source>
        <dbReference type="PROSITE-ProRule" id="PRU00473"/>
    </source>
</evidence>
<evidence type="ECO:0000256" key="5">
    <source>
        <dbReference type="SAM" id="SignalP"/>
    </source>
</evidence>
<dbReference type="Gene3D" id="3.30.1330.60">
    <property type="entry name" value="OmpA-like domain"/>
    <property type="match status" value="1"/>
</dbReference>
<dbReference type="PANTHER" id="PTHR30329">
    <property type="entry name" value="STATOR ELEMENT OF FLAGELLAR MOTOR COMPLEX"/>
    <property type="match status" value="1"/>
</dbReference>
<keyword evidence="5" id="KW-0732">Signal</keyword>
<comment type="subcellular location">
    <subcellularLocation>
        <location evidence="1">Cell outer membrane</location>
    </subcellularLocation>
</comment>
<dbReference type="EMBL" id="SZVP01000004">
    <property type="protein sequence ID" value="TMM46083.1"/>
    <property type="molecule type" value="Genomic_DNA"/>
</dbReference>
<dbReference type="InterPro" id="IPR050330">
    <property type="entry name" value="Bact_OuterMem_StrucFunc"/>
</dbReference>
<evidence type="ECO:0000256" key="3">
    <source>
        <dbReference type="ARBA" id="ARBA00023237"/>
    </source>
</evidence>
<keyword evidence="3" id="KW-0998">Cell outer membrane</keyword>
<dbReference type="GO" id="GO:0009279">
    <property type="term" value="C:cell outer membrane"/>
    <property type="evidence" value="ECO:0007669"/>
    <property type="project" value="UniProtKB-SubCell"/>
</dbReference>
<proteinExistence type="predicted"/>
<dbReference type="InterPro" id="IPR006664">
    <property type="entry name" value="OMP_bac"/>
</dbReference>
<feature type="signal peptide" evidence="5">
    <location>
        <begin position="1"/>
        <end position="19"/>
    </location>
</feature>
<dbReference type="InterPro" id="IPR036737">
    <property type="entry name" value="OmpA-like_sf"/>
</dbReference>
<dbReference type="Pfam" id="PF00691">
    <property type="entry name" value="OmpA"/>
    <property type="match status" value="1"/>
</dbReference>
<evidence type="ECO:0000256" key="2">
    <source>
        <dbReference type="ARBA" id="ARBA00023136"/>
    </source>
</evidence>
<dbReference type="InterPro" id="IPR006315">
    <property type="entry name" value="OM_autotransptr_brl_dom"/>
</dbReference>
<comment type="caution">
    <text evidence="7">The sequence shown here is derived from an EMBL/GenBank/DDBJ whole genome shotgun (WGS) entry which is preliminary data.</text>
</comment>
<dbReference type="RefSeq" id="WP_138621861.1">
    <property type="nucleotide sequence ID" value="NZ_SZVP01000004.1"/>
</dbReference>
<evidence type="ECO:0000259" key="6">
    <source>
        <dbReference type="PROSITE" id="PS51123"/>
    </source>
</evidence>
<dbReference type="PROSITE" id="PS51123">
    <property type="entry name" value="OMPA_2"/>
    <property type="match status" value="1"/>
</dbReference>
<dbReference type="OrthoDB" id="9805832at2"/>
<feature type="domain" description="OmpA-like" evidence="6">
    <location>
        <begin position="232"/>
        <end position="350"/>
    </location>
</feature>
<dbReference type="AlphaFoldDB" id="A0A8H2PKK4"/>
<keyword evidence="8" id="KW-1185">Reference proteome</keyword>
<dbReference type="CDD" id="cd07185">
    <property type="entry name" value="OmpA_C-like"/>
    <property type="match status" value="1"/>
</dbReference>
<protein>
    <submittedName>
        <fullName evidence="7">OmpA family protein</fullName>
    </submittedName>
</protein>
<dbReference type="InterPro" id="IPR036709">
    <property type="entry name" value="Autotransporte_beta_dom_sf"/>
</dbReference>
<sequence>MKIFKITLLAALISSPLAAEGIDKTWEVGVFGDYIKSATGKDNKVDWQQIEAGKSIGIDLQKIISDQWSARIELARTRYDVNNGNDKDYGTRFGIDAIYNIGDTGLYTFAGVRRFLNVQNYNAVNLGAGYNFAMSERFSLYSEAVVYRDVNNGYTDQAIKIGVKYAFGDVKNAPIMKKEAPQKVAPAAVVAAPVVVAAVEADSDNDGVIDKLDACNNTPANVKVDSKGCTLYSEKSVEIKLNIAFENNSSTIKPAMVDDIQRLADFMKEYKDTKVVIEGHSSAIGTEKYNLMLSQKRADKIKEVLTDTFNIDAERLSAKGFGETQLLSKGTASADNTLNRRVVAKIETTVSEAIKTN</sequence>
<dbReference type="PRINTS" id="PR01021">
    <property type="entry name" value="OMPADOMAIN"/>
</dbReference>
<evidence type="ECO:0000313" key="8">
    <source>
        <dbReference type="Proteomes" id="UP000307702"/>
    </source>
</evidence>
<organism evidence="7 8">
    <name type="scientific">Colwellia ponticola</name>
    <dbReference type="NCBI Taxonomy" id="2304625"/>
    <lineage>
        <taxon>Bacteria</taxon>
        <taxon>Pseudomonadati</taxon>
        <taxon>Pseudomonadota</taxon>
        <taxon>Gammaproteobacteria</taxon>
        <taxon>Alteromonadales</taxon>
        <taxon>Colwelliaceae</taxon>
        <taxon>Colwellia</taxon>
    </lineage>
</organism>
<dbReference type="PANTHER" id="PTHR30329:SF21">
    <property type="entry name" value="LIPOPROTEIN YIAD-RELATED"/>
    <property type="match status" value="1"/>
</dbReference>